<protein>
    <submittedName>
        <fullName evidence="6">Uncharacterized protein</fullName>
    </submittedName>
</protein>
<evidence type="ECO:0000259" key="4">
    <source>
        <dbReference type="SMART" id="SM00013"/>
    </source>
</evidence>
<dbReference type="SMART" id="SM00013">
    <property type="entry name" value="LRRNT"/>
    <property type="match status" value="1"/>
</dbReference>
<dbReference type="SMART" id="SM00369">
    <property type="entry name" value="LRR_TYP"/>
    <property type="match status" value="9"/>
</dbReference>
<dbReference type="AlphaFoldDB" id="A0A9D4BTN5"/>
<keyword evidence="2" id="KW-0732">Signal</keyword>
<evidence type="ECO:0000256" key="3">
    <source>
        <dbReference type="ARBA" id="ARBA00022737"/>
    </source>
</evidence>
<dbReference type="Proteomes" id="UP000828390">
    <property type="component" value="Unassembled WGS sequence"/>
</dbReference>
<accession>A0A9D4BTN5</accession>
<dbReference type="PANTHER" id="PTHR24369:SF210">
    <property type="entry name" value="CHAOPTIN-RELATED"/>
    <property type="match status" value="1"/>
</dbReference>
<dbReference type="EMBL" id="JAIWYP010000014">
    <property type="protein sequence ID" value="KAH3708137.1"/>
    <property type="molecule type" value="Genomic_DNA"/>
</dbReference>
<dbReference type="InterPro" id="IPR050541">
    <property type="entry name" value="LRR_TM_domain-containing"/>
</dbReference>
<dbReference type="InterPro" id="IPR032675">
    <property type="entry name" value="LRR_dom_sf"/>
</dbReference>
<name>A0A9D4BTN5_DREPO</name>
<dbReference type="SMART" id="SM00082">
    <property type="entry name" value="LRRCT"/>
    <property type="match status" value="1"/>
</dbReference>
<keyword evidence="3" id="KW-0677">Repeat</keyword>
<evidence type="ECO:0000259" key="5">
    <source>
        <dbReference type="SMART" id="SM00082"/>
    </source>
</evidence>
<dbReference type="GO" id="GO:0005886">
    <property type="term" value="C:plasma membrane"/>
    <property type="evidence" value="ECO:0007669"/>
    <property type="project" value="TreeGrafter"/>
</dbReference>
<dbReference type="Pfam" id="PF13855">
    <property type="entry name" value="LRR_8"/>
    <property type="match status" value="2"/>
</dbReference>
<reference evidence="6" key="1">
    <citation type="journal article" date="2019" name="bioRxiv">
        <title>The Genome of the Zebra Mussel, Dreissena polymorpha: A Resource for Invasive Species Research.</title>
        <authorList>
            <person name="McCartney M.A."/>
            <person name="Auch B."/>
            <person name="Kono T."/>
            <person name="Mallez S."/>
            <person name="Zhang Y."/>
            <person name="Obille A."/>
            <person name="Becker A."/>
            <person name="Abrahante J.E."/>
            <person name="Garbe J."/>
            <person name="Badalamenti J.P."/>
            <person name="Herman A."/>
            <person name="Mangelson H."/>
            <person name="Liachko I."/>
            <person name="Sullivan S."/>
            <person name="Sone E.D."/>
            <person name="Koren S."/>
            <person name="Silverstein K.A.T."/>
            <person name="Beckman K.B."/>
            <person name="Gohl D.M."/>
        </authorList>
    </citation>
    <scope>NUCLEOTIDE SEQUENCE</scope>
    <source>
        <strain evidence="6">Duluth1</strain>
        <tissue evidence="6">Whole animal</tissue>
    </source>
</reference>
<evidence type="ECO:0000313" key="7">
    <source>
        <dbReference type="Proteomes" id="UP000828390"/>
    </source>
</evidence>
<dbReference type="InterPro" id="IPR000483">
    <property type="entry name" value="Cys-rich_flank_reg_C"/>
</dbReference>
<dbReference type="OrthoDB" id="10008953at2759"/>
<dbReference type="InterPro" id="IPR001611">
    <property type="entry name" value="Leu-rich_rpt"/>
</dbReference>
<evidence type="ECO:0000313" key="6">
    <source>
        <dbReference type="EMBL" id="KAH3708137.1"/>
    </source>
</evidence>
<dbReference type="SUPFAM" id="SSF52058">
    <property type="entry name" value="L domain-like"/>
    <property type="match status" value="1"/>
</dbReference>
<dbReference type="InterPro" id="IPR000372">
    <property type="entry name" value="LRRNT"/>
</dbReference>
<evidence type="ECO:0000256" key="1">
    <source>
        <dbReference type="ARBA" id="ARBA00022614"/>
    </source>
</evidence>
<dbReference type="PANTHER" id="PTHR24369">
    <property type="entry name" value="ANTIGEN BSP, PUTATIVE-RELATED"/>
    <property type="match status" value="1"/>
</dbReference>
<feature type="domain" description="LRRNT" evidence="4">
    <location>
        <begin position="29"/>
        <end position="65"/>
    </location>
</feature>
<comment type="caution">
    <text evidence="6">The sequence shown here is derived from an EMBL/GenBank/DDBJ whole genome shotgun (WGS) entry which is preliminary data.</text>
</comment>
<organism evidence="6 7">
    <name type="scientific">Dreissena polymorpha</name>
    <name type="common">Zebra mussel</name>
    <name type="synonym">Mytilus polymorpha</name>
    <dbReference type="NCBI Taxonomy" id="45954"/>
    <lineage>
        <taxon>Eukaryota</taxon>
        <taxon>Metazoa</taxon>
        <taxon>Spiralia</taxon>
        <taxon>Lophotrochozoa</taxon>
        <taxon>Mollusca</taxon>
        <taxon>Bivalvia</taxon>
        <taxon>Autobranchia</taxon>
        <taxon>Heteroconchia</taxon>
        <taxon>Euheterodonta</taxon>
        <taxon>Imparidentia</taxon>
        <taxon>Neoheterodontei</taxon>
        <taxon>Myida</taxon>
        <taxon>Dreissenoidea</taxon>
        <taxon>Dreissenidae</taxon>
        <taxon>Dreissena</taxon>
    </lineage>
</organism>
<dbReference type="Gene3D" id="3.80.10.10">
    <property type="entry name" value="Ribonuclease Inhibitor"/>
    <property type="match status" value="3"/>
</dbReference>
<gene>
    <name evidence="6" type="ORF">DPMN_067576</name>
</gene>
<keyword evidence="1" id="KW-0433">Leucine-rich repeat</keyword>
<reference evidence="6" key="2">
    <citation type="submission" date="2020-11" db="EMBL/GenBank/DDBJ databases">
        <authorList>
            <person name="McCartney M.A."/>
            <person name="Auch B."/>
            <person name="Kono T."/>
            <person name="Mallez S."/>
            <person name="Becker A."/>
            <person name="Gohl D.M."/>
            <person name="Silverstein K.A.T."/>
            <person name="Koren S."/>
            <person name="Bechman K.B."/>
            <person name="Herman A."/>
            <person name="Abrahante J.E."/>
            <person name="Garbe J."/>
        </authorList>
    </citation>
    <scope>NUCLEOTIDE SEQUENCE</scope>
    <source>
        <strain evidence="6">Duluth1</strain>
        <tissue evidence="6">Whole animal</tissue>
    </source>
</reference>
<feature type="domain" description="LRRCT" evidence="5">
    <location>
        <begin position="359"/>
        <end position="410"/>
    </location>
</feature>
<keyword evidence="7" id="KW-1185">Reference proteome</keyword>
<evidence type="ECO:0000256" key="2">
    <source>
        <dbReference type="ARBA" id="ARBA00022729"/>
    </source>
</evidence>
<dbReference type="InterPro" id="IPR003591">
    <property type="entry name" value="Leu-rich_rpt_typical-subtyp"/>
</dbReference>
<sequence>MTKIAITLTVISLITGSSVFVVGTYFMDPCPAPCRCLKFGGLQSVYCNQTGVRAVPEGIPANTQLLDLSFNSISHIRVGDLAYLGNLQQLYLSQNELTETSLDERALDLPSLVTIDLSSNNFKTIPTFLPRGLQTLWFLNNQIEVLRTGAFERYSSILYLDVSNNGMMAIQPEAFAPLTSLQTLYISFNNLTDTSFPPNLFAKNTNLTHLSLRFNQLTSLLLNLPVSLEYLDYVGNAIRTLPAYGFTSLPSLKAMEFWQGQITSIEDFAFYGLPNVEILDFMQCQISSALTKNTFAGLSGLTTIYLDINQISQIQPGAFHPLTSLTNLWMSGNNLTTLEPEVLDAKDVANLSTLYIDFNPWECDCQLRWLREGMDNATYVIQDPHLIKCASPPKLAGKSWDELKPGDFVC</sequence>
<proteinExistence type="predicted"/>
<dbReference type="SMART" id="SM00365">
    <property type="entry name" value="LRR_SD22"/>
    <property type="match status" value="4"/>
</dbReference>